<dbReference type="NCBIfam" id="NF033563">
    <property type="entry name" value="transpos_IS30"/>
    <property type="match status" value="1"/>
</dbReference>
<dbReference type="InterPro" id="IPR001584">
    <property type="entry name" value="Integrase_cat-core"/>
</dbReference>
<dbReference type="InterPro" id="IPR053392">
    <property type="entry name" value="Transposase_IS30-like"/>
</dbReference>
<evidence type="ECO:0000313" key="5">
    <source>
        <dbReference type="Proteomes" id="UP001201397"/>
    </source>
</evidence>
<dbReference type="InterPro" id="IPR051917">
    <property type="entry name" value="Transposase-Integrase"/>
</dbReference>
<dbReference type="Gene3D" id="3.30.420.10">
    <property type="entry name" value="Ribonuclease H-like superfamily/Ribonuclease H"/>
    <property type="match status" value="1"/>
</dbReference>
<feature type="compositionally biased region" description="Low complexity" evidence="2">
    <location>
        <begin position="51"/>
        <end position="62"/>
    </location>
</feature>
<dbReference type="GO" id="GO:0003676">
    <property type="term" value="F:nucleic acid binding"/>
    <property type="evidence" value="ECO:0007669"/>
    <property type="project" value="InterPro"/>
</dbReference>
<dbReference type="InterPro" id="IPR036397">
    <property type="entry name" value="RNaseH_sf"/>
</dbReference>
<dbReference type="PANTHER" id="PTHR10948">
    <property type="entry name" value="TRANSPOSASE"/>
    <property type="match status" value="1"/>
</dbReference>
<dbReference type="AlphaFoldDB" id="A0AAW5AF83"/>
<dbReference type="GO" id="GO:0015074">
    <property type="term" value="P:DNA integration"/>
    <property type="evidence" value="ECO:0007669"/>
    <property type="project" value="InterPro"/>
</dbReference>
<dbReference type="GO" id="GO:0004803">
    <property type="term" value="F:transposase activity"/>
    <property type="evidence" value="ECO:0007669"/>
    <property type="project" value="TreeGrafter"/>
</dbReference>
<reference evidence="4" key="1">
    <citation type="submission" date="2022-01" db="EMBL/GenBank/DDBJ databases">
        <title>Neisseria sp. ZJ104.</title>
        <authorList>
            <person name="Yang C."/>
        </authorList>
    </citation>
    <scope>NUCLEOTIDE SEQUENCE</scope>
    <source>
        <strain evidence="4">ZJ104</strain>
    </source>
</reference>
<feature type="region of interest" description="Disordered" evidence="2">
    <location>
        <begin position="47"/>
        <end position="69"/>
    </location>
</feature>
<keyword evidence="1" id="KW-0233">DNA recombination</keyword>
<dbReference type="InterPro" id="IPR012337">
    <property type="entry name" value="RNaseH-like_sf"/>
</dbReference>
<dbReference type="GO" id="GO:0006310">
    <property type="term" value="P:DNA recombination"/>
    <property type="evidence" value="ECO:0007669"/>
    <property type="project" value="UniProtKB-KW"/>
</dbReference>
<dbReference type="Pfam" id="PF00665">
    <property type="entry name" value="rve"/>
    <property type="match status" value="1"/>
</dbReference>
<proteinExistence type="predicted"/>
<dbReference type="SUPFAM" id="SSF53098">
    <property type="entry name" value="Ribonuclease H-like"/>
    <property type="match status" value="1"/>
</dbReference>
<dbReference type="GO" id="GO:0032196">
    <property type="term" value="P:transposition"/>
    <property type="evidence" value="ECO:0007669"/>
    <property type="project" value="TreeGrafter"/>
</dbReference>
<comment type="caution">
    <text evidence="4">The sequence shown here is derived from an EMBL/GenBank/DDBJ whole genome shotgun (WGS) entry which is preliminary data.</text>
</comment>
<dbReference type="GO" id="GO:0005829">
    <property type="term" value="C:cytosol"/>
    <property type="evidence" value="ECO:0007669"/>
    <property type="project" value="TreeGrafter"/>
</dbReference>
<sequence>MSYTQLTQNERYRIQHHYRHQTITQIAQMPGLHKSTISREIKLHSQNQDYRAASAQQQSCQSRQKKRSPYKMTGQLIGHINTLIRRKLSPQQICGYLEKHHQTKLHHSTVYRYLHQNRNNGGTLWQHLRICSKPYRKKYGGKTWAKGKVPDRVGIEHRPETVNKRMRIGDWEADTIIGKDQKSALLTLVGRVTRYTIICKLKNFKAEDTANAVIRVLKAHKDRVHTITMDNGKEFYRHKKIADGLKAETYFCRPYRSWEKGTNENTNGLIHRYFPKQTDFRKISGKEIRQVQDELNHRPRKTLGYETPSVLFLNIFQPLLTDVALENRK</sequence>
<dbReference type="Pfam" id="PF13936">
    <property type="entry name" value="HTH_38"/>
    <property type="match status" value="1"/>
</dbReference>
<protein>
    <submittedName>
        <fullName evidence="4">IS30 family transposase</fullName>
    </submittedName>
</protein>
<feature type="domain" description="Integrase catalytic" evidence="3">
    <location>
        <begin position="155"/>
        <end position="316"/>
    </location>
</feature>
<dbReference type="SUPFAM" id="SSF46689">
    <property type="entry name" value="Homeodomain-like"/>
    <property type="match status" value="1"/>
</dbReference>
<evidence type="ECO:0000256" key="1">
    <source>
        <dbReference type="ARBA" id="ARBA00023172"/>
    </source>
</evidence>
<dbReference type="Proteomes" id="UP001201397">
    <property type="component" value="Unassembled WGS sequence"/>
</dbReference>
<gene>
    <name evidence="4" type="ORF">L4H06_07045</name>
</gene>
<dbReference type="InterPro" id="IPR009057">
    <property type="entry name" value="Homeodomain-like_sf"/>
</dbReference>
<dbReference type="InterPro" id="IPR025246">
    <property type="entry name" value="IS30-like_HTH"/>
</dbReference>
<name>A0AAW5AF83_9NEIS</name>
<evidence type="ECO:0000259" key="3">
    <source>
        <dbReference type="PROSITE" id="PS50994"/>
    </source>
</evidence>
<evidence type="ECO:0000313" key="4">
    <source>
        <dbReference type="EMBL" id="MCF7529979.1"/>
    </source>
</evidence>
<organism evidence="4 5">
    <name type="scientific">Neisseria lisongii</name>
    <dbReference type="NCBI Taxonomy" id="2912188"/>
    <lineage>
        <taxon>Bacteria</taxon>
        <taxon>Pseudomonadati</taxon>
        <taxon>Pseudomonadota</taxon>
        <taxon>Betaproteobacteria</taxon>
        <taxon>Neisseriales</taxon>
        <taxon>Neisseriaceae</taxon>
        <taxon>Neisseria</taxon>
    </lineage>
</organism>
<dbReference type="EMBL" id="JAKKDL010000007">
    <property type="protein sequence ID" value="MCF7529979.1"/>
    <property type="molecule type" value="Genomic_DNA"/>
</dbReference>
<dbReference type="PANTHER" id="PTHR10948:SF23">
    <property type="entry name" value="TRANSPOSASE INSI FOR INSERTION SEQUENCE ELEMENT IS30A-RELATED"/>
    <property type="match status" value="1"/>
</dbReference>
<evidence type="ECO:0000256" key="2">
    <source>
        <dbReference type="SAM" id="MobiDB-lite"/>
    </source>
</evidence>
<dbReference type="RefSeq" id="WP_237092884.1">
    <property type="nucleotide sequence ID" value="NZ_JAKKDL010000007.1"/>
</dbReference>
<accession>A0AAW5AF83</accession>
<dbReference type="PROSITE" id="PS50994">
    <property type="entry name" value="INTEGRASE"/>
    <property type="match status" value="1"/>
</dbReference>